<organism evidence="1 2">
    <name type="scientific">Solanum commersonii</name>
    <name type="common">Commerson's wild potato</name>
    <name type="synonym">Commerson's nightshade</name>
    <dbReference type="NCBI Taxonomy" id="4109"/>
    <lineage>
        <taxon>Eukaryota</taxon>
        <taxon>Viridiplantae</taxon>
        <taxon>Streptophyta</taxon>
        <taxon>Embryophyta</taxon>
        <taxon>Tracheophyta</taxon>
        <taxon>Spermatophyta</taxon>
        <taxon>Magnoliopsida</taxon>
        <taxon>eudicotyledons</taxon>
        <taxon>Gunneridae</taxon>
        <taxon>Pentapetalae</taxon>
        <taxon>asterids</taxon>
        <taxon>lamiids</taxon>
        <taxon>Solanales</taxon>
        <taxon>Solanaceae</taxon>
        <taxon>Solanoideae</taxon>
        <taxon>Solaneae</taxon>
        <taxon>Solanum</taxon>
    </lineage>
</organism>
<keyword evidence="2" id="KW-1185">Reference proteome</keyword>
<feature type="non-terminal residue" evidence="1">
    <location>
        <position position="290"/>
    </location>
</feature>
<dbReference type="OrthoDB" id="1736633at2759"/>
<dbReference type="PANTHER" id="PTHR33116">
    <property type="entry name" value="REVERSE TRANSCRIPTASE ZINC-BINDING DOMAIN-CONTAINING PROTEIN-RELATED-RELATED"/>
    <property type="match status" value="1"/>
</dbReference>
<dbReference type="AlphaFoldDB" id="A0A9J6ATM5"/>
<gene>
    <name evidence="1" type="ORF">H5410_012899</name>
</gene>
<dbReference type="PANTHER" id="PTHR33116:SF85">
    <property type="entry name" value="REVERSE TRANSCRIPTASE ZINC-BINDING DOMAIN-CONTAINING PROTEIN"/>
    <property type="match status" value="1"/>
</dbReference>
<dbReference type="Proteomes" id="UP000824120">
    <property type="component" value="Chromosome 2"/>
</dbReference>
<proteinExistence type="predicted"/>
<sequence length="290" mass="34354">FKPNAYKHFFNLPKHSKSLKAIFYHLSFHPCHGRAQQVEIQCSSGNIGPLPTKYLDLSLEEKYKSLSIWNEVLEKMEKKLTNWKLQYLSLGGRITMINGVISNRGLGIKNLRRHNESLLLKWHWRFNKVGKALWRRTLVESFAVENQWCTPFWEDAWLGHTPVKEQFLDIFRISAQHNAVIAEFYSTQWWNIFYRRNINDWEVERVYLLLQMLSNRTLDCNKADSTRWKGQPKGLFTRGLSHSFQPSKGKMLRSRCPMCEEHSENVGHLFLHCRVTTQLWSIVFFNLTHV</sequence>
<evidence type="ECO:0000313" key="2">
    <source>
        <dbReference type="Proteomes" id="UP000824120"/>
    </source>
</evidence>
<dbReference type="EMBL" id="JACXVP010000002">
    <property type="protein sequence ID" value="KAG5627681.1"/>
    <property type="molecule type" value="Genomic_DNA"/>
</dbReference>
<reference evidence="1 2" key="1">
    <citation type="submission" date="2020-09" db="EMBL/GenBank/DDBJ databases">
        <title>De no assembly of potato wild relative species, Solanum commersonii.</title>
        <authorList>
            <person name="Cho K."/>
        </authorList>
    </citation>
    <scope>NUCLEOTIDE SEQUENCE [LARGE SCALE GENOMIC DNA]</scope>
    <source>
        <strain evidence="1">LZ3.2</strain>
        <tissue evidence="1">Leaf</tissue>
    </source>
</reference>
<protein>
    <recommendedName>
        <fullName evidence="3">Reverse transcriptase zinc-binding domain-containing protein</fullName>
    </recommendedName>
</protein>
<evidence type="ECO:0000313" key="1">
    <source>
        <dbReference type="EMBL" id="KAG5627681.1"/>
    </source>
</evidence>
<comment type="caution">
    <text evidence="1">The sequence shown here is derived from an EMBL/GenBank/DDBJ whole genome shotgun (WGS) entry which is preliminary data.</text>
</comment>
<feature type="non-terminal residue" evidence="1">
    <location>
        <position position="1"/>
    </location>
</feature>
<name>A0A9J6ATM5_SOLCO</name>
<evidence type="ECO:0008006" key="3">
    <source>
        <dbReference type="Google" id="ProtNLM"/>
    </source>
</evidence>
<accession>A0A9J6ATM5</accession>